<evidence type="ECO:0000313" key="4">
    <source>
        <dbReference type="EMBL" id="SFR41952.1"/>
    </source>
</evidence>
<reference evidence="5" key="1">
    <citation type="submission" date="2016-10" db="EMBL/GenBank/DDBJ databases">
        <authorList>
            <person name="Varghese N."/>
            <person name="Submissions S."/>
        </authorList>
    </citation>
    <scope>NUCLEOTIDE SEQUENCE [LARGE SCALE GENOMIC DNA]</scope>
    <source>
        <strain evidence="5">CL127</strain>
    </source>
</reference>
<dbReference type="EMBL" id="FOYR01000001">
    <property type="protein sequence ID" value="SFR41952.1"/>
    <property type="molecule type" value="Genomic_DNA"/>
</dbReference>
<evidence type="ECO:0000256" key="2">
    <source>
        <dbReference type="SAM" id="Phobius"/>
    </source>
</evidence>
<evidence type="ECO:0000313" key="5">
    <source>
        <dbReference type="Proteomes" id="UP000198877"/>
    </source>
</evidence>
<keyword evidence="2" id="KW-0472">Membrane</keyword>
<evidence type="ECO:0000256" key="1">
    <source>
        <dbReference type="SAM" id="MobiDB-lite"/>
    </source>
</evidence>
<feature type="transmembrane region" description="Helical" evidence="2">
    <location>
        <begin position="36"/>
        <end position="56"/>
    </location>
</feature>
<evidence type="ECO:0000259" key="3">
    <source>
        <dbReference type="Pfam" id="PF14258"/>
    </source>
</evidence>
<organism evidence="4 5">
    <name type="scientific">Microbacterium azadirachtae</name>
    <dbReference type="NCBI Taxonomy" id="582680"/>
    <lineage>
        <taxon>Bacteria</taxon>
        <taxon>Bacillati</taxon>
        <taxon>Actinomycetota</taxon>
        <taxon>Actinomycetes</taxon>
        <taxon>Micrococcales</taxon>
        <taxon>Microbacteriaceae</taxon>
        <taxon>Microbacterium</taxon>
    </lineage>
</organism>
<dbReference type="AlphaFoldDB" id="A0A1I6GID4"/>
<feature type="domain" description="DUF4350" evidence="3">
    <location>
        <begin position="70"/>
        <end position="236"/>
    </location>
</feature>
<feature type="transmembrane region" description="Helical" evidence="2">
    <location>
        <begin position="270"/>
        <end position="288"/>
    </location>
</feature>
<dbReference type="InterPro" id="IPR025646">
    <property type="entry name" value="DUF4350"/>
</dbReference>
<name>A0A1I6GID4_9MICO</name>
<protein>
    <recommendedName>
        <fullName evidence="3">DUF4350 domain-containing protein</fullName>
    </recommendedName>
</protein>
<dbReference type="Proteomes" id="UP000198877">
    <property type="component" value="Unassembled WGS sequence"/>
</dbReference>
<keyword evidence="2" id="KW-0812">Transmembrane</keyword>
<accession>A0A1I6GID4</accession>
<feature type="region of interest" description="Disordered" evidence="1">
    <location>
        <begin position="1"/>
        <end position="24"/>
    </location>
</feature>
<dbReference type="RefSeq" id="WP_245762867.1">
    <property type="nucleotide sequence ID" value="NZ_FOYR01000001.1"/>
</dbReference>
<dbReference type="Pfam" id="PF14258">
    <property type="entry name" value="DUF4350"/>
    <property type="match status" value="1"/>
</dbReference>
<gene>
    <name evidence="4" type="ORF">SAMN04488591_1233</name>
</gene>
<keyword evidence="2" id="KW-1133">Transmembrane helix</keyword>
<sequence length="409" mass="42488">MTPAPPAAPARVPKHTEADPSPSGTLVRIPGRLRRVLGWVLVIVLLLAVATAGLLLSAPTAAQRDSLDPERPGPGGMQALAQILRQQGVTVDVVRSRTEAARRLDDETTLVMSDPLPLTDAAVTELTDAASDVVLVSASGRMLRLLDLGGYAFSSAPPTVSAGCDVPSFAHVGAIAPGQLFTPETGVTACFGDADGAAVLISEHDGRRRAVVDGTALLTNDRLAERGNAALGLALLGTRPHVIWYVPSFEDSDRSDIDVPKSLADLTPGWVTPVIVLGMITGLLAAVWRGRRFGPLVAETLPVTVRASETMLGRARLTAKAADAAHAAEALRAGALARLAARLGLAARADPGAVADAAADRIRVDRAGCRALLTGALPGTDAELVPYARRLAELEAAVEHADRIERSSP</sequence>
<proteinExistence type="predicted"/>